<dbReference type="PANTHER" id="PTHR43798">
    <property type="entry name" value="MONOACYLGLYCEROL LIPASE"/>
    <property type="match status" value="1"/>
</dbReference>
<dbReference type="InterPro" id="IPR050266">
    <property type="entry name" value="AB_hydrolase_sf"/>
</dbReference>
<dbReference type="Proteomes" id="UP000611554">
    <property type="component" value="Unassembled WGS sequence"/>
</dbReference>
<evidence type="ECO:0000313" key="4">
    <source>
        <dbReference type="Proteomes" id="UP000611554"/>
    </source>
</evidence>
<keyword evidence="4" id="KW-1185">Reference proteome</keyword>
<feature type="domain" description="AB hydrolase-1" evidence="2">
    <location>
        <begin position="55"/>
        <end position="312"/>
    </location>
</feature>
<dbReference type="PANTHER" id="PTHR43798:SF33">
    <property type="entry name" value="HYDROLASE, PUTATIVE (AFU_ORTHOLOGUE AFUA_2G14860)-RELATED"/>
    <property type="match status" value="1"/>
</dbReference>
<feature type="region of interest" description="Disordered" evidence="1">
    <location>
        <begin position="1"/>
        <end position="36"/>
    </location>
</feature>
<reference evidence="4" key="1">
    <citation type="journal article" date="2019" name="Int. J. Syst. Evol. Microbiol.">
        <title>The Global Catalogue of Microorganisms (GCM) 10K type strain sequencing project: providing services to taxonomists for standard genome sequencing and annotation.</title>
        <authorList>
            <consortium name="The Broad Institute Genomics Platform"/>
            <consortium name="The Broad Institute Genome Sequencing Center for Infectious Disease"/>
            <person name="Wu L."/>
            <person name="Ma J."/>
        </authorList>
    </citation>
    <scope>NUCLEOTIDE SEQUENCE [LARGE SCALE GENOMIC DNA]</scope>
    <source>
        <strain evidence="4">JCM 3115</strain>
    </source>
</reference>
<dbReference type="SUPFAM" id="SSF53474">
    <property type="entry name" value="alpha/beta-Hydrolases"/>
    <property type="match status" value="1"/>
</dbReference>
<evidence type="ECO:0000313" key="3">
    <source>
        <dbReference type="EMBL" id="GGP90942.1"/>
    </source>
</evidence>
<dbReference type="Gene3D" id="3.40.50.1820">
    <property type="entry name" value="alpha/beta hydrolase"/>
    <property type="match status" value="1"/>
</dbReference>
<organism evidence="3 4">
    <name type="scientific">Streptosporangium pseudovulgare</name>
    <dbReference type="NCBI Taxonomy" id="35765"/>
    <lineage>
        <taxon>Bacteria</taxon>
        <taxon>Bacillati</taxon>
        <taxon>Actinomycetota</taxon>
        <taxon>Actinomycetes</taxon>
        <taxon>Streptosporangiales</taxon>
        <taxon>Streptosporangiaceae</taxon>
        <taxon>Streptosporangium</taxon>
    </lineage>
</organism>
<dbReference type="InterPro" id="IPR029058">
    <property type="entry name" value="AB_hydrolase_fold"/>
</dbReference>
<dbReference type="InterPro" id="IPR000073">
    <property type="entry name" value="AB_hydrolase_1"/>
</dbReference>
<comment type="caution">
    <text evidence="3">The sequence shown here is derived from an EMBL/GenBank/DDBJ whole genome shotgun (WGS) entry which is preliminary data.</text>
</comment>
<sequence>MHGQPAESGPASPVSPVSPASPVTTAGTAPPLGRHHDVDGRRLLLHRAGTGGPSVVFLPGAGLVGLDFLNLQESAAGFTTAVVYDRAGTGWSDPADLPRSAAEVAGELRGLLRAAGVPGPYLLAGHSLGAFYARRYAQLFPGEVAGLLLLDPGHEDIFDHLPEGAAELNERMKPDPETMPDLTGEQLASARAALTGLLAAWPDGVREALVAYHLTDWRTQLHETANFETEIYDELRNGGPLPDVPLILLTAGGRNPYWAHFMTEEQMRAAHDGIRAMHTALAASVPRGERRELPGASHQYLHIEQTDAVLDALRDLLAATRAR</sequence>
<evidence type="ECO:0000256" key="1">
    <source>
        <dbReference type="SAM" id="MobiDB-lite"/>
    </source>
</evidence>
<dbReference type="EMBL" id="BMQJ01000004">
    <property type="protein sequence ID" value="GGP90942.1"/>
    <property type="molecule type" value="Genomic_DNA"/>
</dbReference>
<proteinExistence type="predicted"/>
<gene>
    <name evidence="3" type="ORF">GCM10010140_20810</name>
</gene>
<name>A0ABQ2QQA3_9ACTN</name>
<accession>A0ABQ2QQA3</accession>
<protein>
    <recommendedName>
        <fullName evidence="2">AB hydrolase-1 domain-containing protein</fullName>
    </recommendedName>
</protein>
<evidence type="ECO:0000259" key="2">
    <source>
        <dbReference type="Pfam" id="PF12697"/>
    </source>
</evidence>
<feature type="compositionally biased region" description="Low complexity" evidence="1">
    <location>
        <begin position="1"/>
        <end position="23"/>
    </location>
</feature>
<dbReference type="Pfam" id="PF12697">
    <property type="entry name" value="Abhydrolase_6"/>
    <property type="match status" value="1"/>
</dbReference>